<name>A0AAV8X0V1_9CUCU</name>
<keyword evidence="1" id="KW-0378">Hydrolase</keyword>
<evidence type="ECO:0000313" key="3">
    <source>
        <dbReference type="EMBL" id="KAJ8932030.1"/>
    </source>
</evidence>
<evidence type="ECO:0000313" key="4">
    <source>
        <dbReference type="Proteomes" id="UP001162156"/>
    </source>
</evidence>
<evidence type="ECO:0000256" key="2">
    <source>
        <dbReference type="SAM" id="MobiDB-lite"/>
    </source>
</evidence>
<keyword evidence="1" id="KW-0227">DNA damage</keyword>
<keyword evidence="1" id="KW-0464">Manganese</keyword>
<dbReference type="InterPro" id="IPR033315">
    <property type="entry name" value="Fan1-like"/>
</dbReference>
<dbReference type="GO" id="GO:0005634">
    <property type="term" value="C:nucleus"/>
    <property type="evidence" value="ECO:0007669"/>
    <property type="project" value="UniProtKB-SubCell"/>
</dbReference>
<dbReference type="EC" id="3.1.4.1" evidence="1"/>
<dbReference type="GO" id="GO:0017108">
    <property type="term" value="F:5'-flap endonuclease activity"/>
    <property type="evidence" value="ECO:0007669"/>
    <property type="project" value="TreeGrafter"/>
</dbReference>
<feature type="region of interest" description="Disordered" evidence="2">
    <location>
        <begin position="198"/>
        <end position="243"/>
    </location>
</feature>
<sequence length="1151" mass="130793">MVLHVNNKRKKSNSFIKCSLVQMDICEAINKWKYSQKMKKIEKDQKVFSTVIEIDSDSEASDNSDCISSITDRKLACSFWSDEEVNEIIHVKQESGPDINAVATPRDIVNMVVNKPKSNPHLMRPEACSTPLKVSKFNTNDAHVSAPDLSMILSDNTKTYNQSGTVLGTDSETTLIYHESTSPNKIKEKVRILGNQIISGKSNGTNSTHDSNNIAPSSENGKRTSEISEKQIHSKSTPKPMMKRVAEKEIGPKRQKIETQKLNQGCSKSPEEREVVRTKSKNKVDNCKTSKSKGEIASRKIDYEGPPKTVASDNLNYSNDVTRRIDDTGVRSSSVSPTLSNKNRKIRLIEQETIQLPTNKTNSISHSSNATSPLSKNARTFEKMAVQMDNKITISPKRRVGEDEILSKRQKFNNLDDKEKIEQFSKKLCDISIEKVEKQTTNNNYIVATKNQKNPETAAKGKLTDKIVIKCLDGSGVKSSSDGHNNMPSQVGIVNGKKMSLKVRKGTVKIPNEGNDSGGSAKNMTGVYKGETVIKSTERNQTLNKAASLPSCSNSPEKVNRTQSAYFVARKEGSDNESVQSNTKKTQPLSKSDCQSNCSKSPEKPKANNESASNTTGKENDKNVSGQSTKIILSTPKGETLLKSPQKMKSLDKEDSYVGEMYNFFKENGIIDTDFTKEDTRALLELLDPNDLKNIRDTFRLKKTLVTKQDIINGLLKCCSTQSTLTPKKSTHDLLMQEIELKLGHSVRLSENFHDAFHRTYVLATFANPAFSKMTDYFNNILHLNIKFPDYPVENYTTIFYTRDEFLRYAVARKYKDELEEFIGKYHMDSLEICKVIFNELQKIKDVENGDEGRYRDAPHLVRFTARSVYVSALSSAVMTLATKFPMEVQKWLEFMIKEVNFSHRLGEWYYHLSWLYMNYLEPRDYTHAAKLIIEVLLDKREDLSEVQLHLLGMRGEALKVSKKYKIDQLYHDTIAQLVPVQIDKNDFPSREVKADTIRSNQLGTRRNYIIQDAEGNKTVLSVEYIALKYYMENGYTDGRHCEGSLIKATFTLFFWDIIYSVKDIIPGTFVIKNMQSEPLDMNTKYFYLNRKEAINQRLKEIESEWSHSEMIKFLKDKYTLHSHELAFCEVGVYIKDEELLEILIDCIGRK</sequence>
<keyword evidence="1" id="KW-0460">Magnesium</keyword>
<keyword evidence="4" id="KW-1185">Reference proteome</keyword>
<dbReference type="GO" id="GO:0036297">
    <property type="term" value="P:interstrand cross-link repair"/>
    <property type="evidence" value="ECO:0007669"/>
    <property type="project" value="InterPro"/>
</dbReference>
<accession>A0AAV8X0V1</accession>
<protein>
    <recommendedName>
        <fullName evidence="1">Fanconi-associated nuclease</fullName>
        <ecNumber evidence="1">3.1.4.1</ecNumber>
    </recommendedName>
</protein>
<evidence type="ECO:0000256" key="1">
    <source>
        <dbReference type="RuleBase" id="RU365033"/>
    </source>
</evidence>
<dbReference type="AlphaFoldDB" id="A0AAV8X0V1"/>
<reference evidence="3" key="1">
    <citation type="journal article" date="2023" name="Insect Mol. Biol.">
        <title>Genome sequencing provides insights into the evolution of gene families encoding plant cell wall-degrading enzymes in longhorned beetles.</title>
        <authorList>
            <person name="Shin N.R."/>
            <person name="Okamura Y."/>
            <person name="Kirsch R."/>
            <person name="Pauchet Y."/>
        </authorList>
    </citation>
    <scope>NUCLEOTIDE SEQUENCE</scope>
    <source>
        <strain evidence="3">RBIC_L_NR</strain>
    </source>
</reference>
<dbReference type="GO" id="GO:0046872">
    <property type="term" value="F:metal ion binding"/>
    <property type="evidence" value="ECO:0007669"/>
    <property type="project" value="UniProtKB-KW"/>
</dbReference>
<organism evidence="3 4">
    <name type="scientific">Rhamnusium bicolor</name>
    <dbReference type="NCBI Taxonomy" id="1586634"/>
    <lineage>
        <taxon>Eukaryota</taxon>
        <taxon>Metazoa</taxon>
        <taxon>Ecdysozoa</taxon>
        <taxon>Arthropoda</taxon>
        <taxon>Hexapoda</taxon>
        <taxon>Insecta</taxon>
        <taxon>Pterygota</taxon>
        <taxon>Neoptera</taxon>
        <taxon>Endopterygota</taxon>
        <taxon>Coleoptera</taxon>
        <taxon>Polyphaga</taxon>
        <taxon>Cucujiformia</taxon>
        <taxon>Chrysomeloidea</taxon>
        <taxon>Cerambycidae</taxon>
        <taxon>Lepturinae</taxon>
        <taxon>Rhagiini</taxon>
        <taxon>Rhamnusium</taxon>
    </lineage>
</organism>
<comment type="catalytic activity">
    <reaction evidence="1">
        <text>Hydrolytically removes 5'-nucleotides successively from the 3'-hydroxy termini of 3'-hydroxy-terminated oligonucleotides.</text>
        <dbReference type="EC" id="3.1.4.1"/>
    </reaction>
</comment>
<keyword evidence="1" id="KW-0540">Nuclease</keyword>
<feature type="region of interest" description="Disordered" evidence="2">
    <location>
        <begin position="571"/>
        <end position="630"/>
    </location>
</feature>
<dbReference type="EMBL" id="JANEYF010004167">
    <property type="protein sequence ID" value="KAJ8932030.1"/>
    <property type="molecule type" value="Genomic_DNA"/>
</dbReference>
<dbReference type="GO" id="GO:0070336">
    <property type="term" value="F:flap-structured DNA binding"/>
    <property type="evidence" value="ECO:0007669"/>
    <property type="project" value="TreeGrafter"/>
</dbReference>
<comment type="caution">
    <text evidence="3">The sequence shown here is derived from an EMBL/GenBank/DDBJ whole genome shotgun (WGS) entry which is preliminary data.</text>
</comment>
<feature type="compositionally biased region" description="Polar residues" evidence="2">
    <location>
        <begin position="198"/>
        <end position="219"/>
    </location>
</feature>
<comment type="cofactor">
    <cofactor evidence="1">
        <name>Mg(2+)</name>
        <dbReference type="ChEBI" id="CHEBI:18420"/>
    </cofactor>
    <cofactor evidence="1">
        <name>Mn(2+)</name>
        <dbReference type="ChEBI" id="CHEBI:29035"/>
    </cofactor>
</comment>
<keyword evidence="1" id="KW-0479">Metal-binding</keyword>
<feature type="compositionally biased region" description="Basic and acidic residues" evidence="2">
    <location>
        <begin position="220"/>
        <end position="232"/>
    </location>
</feature>
<keyword evidence="1" id="KW-0539">Nucleus</keyword>
<dbReference type="PANTHER" id="PTHR15749:SF4">
    <property type="entry name" value="FANCONI-ASSOCIATED NUCLEASE 1"/>
    <property type="match status" value="1"/>
</dbReference>
<feature type="non-terminal residue" evidence="3">
    <location>
        <position position="1151"/>
    </location>
</feature>
<comment type="subcellular location">
    <subcellularLocation>
        <location evidence="1">Nucleus</location>
    </subcellularLocation>
</comment>
<comment type="similarity">
    <text evidence="1">Belongs to the FAN1 family.</text>
</comment>
<gene>
    <name evidence="3" type="ORF">NQ314_015003</name>
</gene>
<feature type="compositionally biased region" description="Polar residues" evidence="2">
    <location>
        <begin position="576"/>
        <end position="600"/>
    </location>
</feature>
<dbReference type="GO" id="GO:0008409">
    <property type="term" value="F:5'-3' exonuclease activity"/>
    <property type="evidence" value="ECO:0007669"/>
    <property type="project" value="TreeGrafter"/>
</dbReference>
<keyword evidence="1" id="KW-0234">DNA repair</keyword>
<comment type="function">
    <text evidence="1">Nuclease required for the repair of DNA interstrand cross-links (ICL). Acts as a 5'-3' exonuclease that anchors at a cut end of DNA and cleaves DNA successively at every third nucleotide, allowing to excise an ICL from one strand through flanking incisions.</text>
</comment>
<proteinExistence type="inferred from homology"/>
<dbReference type="GO" id="GO:0004528">
    <property type="term" value="F:phosphodiesterase I activity"/>
    <property type="evidence" value="ECO:0007669"/>
    <property type="project" value="UniProtKB-EC"/>
</dbReference>
<dbReference type="PANTHER" id="PTHR15749">
    <property type="entry name" value="FANCONI-ASSOCIATED NUCLEASE 1"/>
    <property type="match status" value="1"/>
</dbReference>
<dbReference type="Proteomes" id="UP001162156">
    <property type="component" value="Unassembled WGS sequence"/>
</dbReference>
<feature type="compositionally biased region" description="Polar residues" evidence="2">
    <location>
        <begin position="608"/>
        <end position="630"/>
    </location>
</feature>